<feature type="transmembrane region" description="Helical" evidence="6">
    <location>
        <begin position="65"/>
        <end position="80"/>
    </location>
</feature>
<feature type="transmembrane region" description="Helical" evidence="6">
    <location>
        <begin position="139"/>
        <end position="162"/>
    </location>
</feature>
<dbReference type="GO" id="GO:0016020">
    <property type="term" value="C:membrane"/>
    <property type="evidence" value="ECO:0007669"/>
    <property type="project" value="UniProtKB-SubCell"/>
</dbReference>
<feature type="transmembrane region" description="Helical" evidence="6">
    <location>
        <begin position="168"/>
        <end position="185"/>
    </location>
</feature>
<gene>
    <name evidence="7" type="ORF">H9747_12715</name>
</gene>
<comment type="subcellular location">
    <subcellularLocation>
        <location evidence="1">Membrane</location>
        <topology evidence="1">Multi-pass membrane protein</topology>
    </subcellularLocation>
</comment>
<evidence type="ECO:0000313" key="7">
    <source>
        <dbReference type="EMBL" id="HIV39832.1"/>
    </source>
</evidence>
<evidence type="ECO:0000256" key="4">
    <source>
        <dbReference type="ARBA" id="ARBA00022989"/>
    </source>
</evidence>
<evidence type="ECO:0000313" key="8">
    <source>
        <dbReference type="Proteomes" id="UP000886814"/>
    </source>
</evidence>
<dbReference type="AlphaFoldDB" id="A0A9D1PEH8"/>
<protein>
    <submittedName>
        <fullName evidence="7">Lysoplasmalogenase</fullName>
    </submittedName>
</protein>
<accession>A0A9D1PEH8</accession>
<dbReference type="GO" id="GO:0016787">
    <property type="term" value="F:hydrolase activity"/>
    <property type="evidence" value="ECO:0007669"/>
    <property type="project" value="TreeGrafter"/>
</dbReference>
<evidence type="ECO:0000256" key="3">
    <source>
        <dbReference type="ARBA" id="ARBA00022692"/>
    </source>
</evidence>
<dbReference type="EMBL" id="DXIQ01000089">
    <property type="protein sequence ID" value="HIV39832.1"/>
    <property type="molecule type" value="Genomic_DNA"/>
</dbReference>
<keyword evidence="5 6" id="KW-0472">Membrane</keyword>
<dbReference type="PANTHER" id="PTHR31885:SF6">
    <property type="entry name" value="GH04784P"/>
    <property type="match status" value="1"/>
</dbReference>
<proteinExistence type="inferred from homology"/>
<dbReference type="InterPro" id="IPR012506">
    <property type="entry name" value="TMEM86B-like"/>
</dbReference>
<reference evidence="7" key="1">
    <citation type="journal article" date="2021" name="PeerJ">
        <title>Extensive microbial diversity within the chicken gut microbiome revealed by metagenomics and culture.</title>
        <authorList>
            <person name="Gilroy R."/>
            <person name="Ravi A."/>
            <person name="Getino M."/>
            <person name="Pursley I."/>
            <person name="Horton D.L."/>
            <person name="Alikhan N.F."/>
            <person name="Baker D."/>
            <person name="Gharbi K."/>
            <person name="Hall N."/>
            <person name="Watson M."/>
            <person name="Adriaenssens E.M."/>
            <person name="Foster-Nyarko E."/>
            <person name="Jarju S."/>
            <person name="Secka A."/>
            <person name="Antonio M."/>
            <person name="Oren A."/>
            <person name="Chaudhuri R.R."/>
            <person name="La Ragione R."/>
            <person name="Hildebrand F."/>
            <person name="Pallen M.J."/>
        </authorList>
    </citation>
    <scope>NUCLEOTIDE SEQUENCE</scope>
    <source>
        <strain evidence="7">CHK195-9823</strain>
    </source>
</reference>
<feature type="transmembrane region" description="Helical" evidence="6">
    <location>
        <begin position="197"/>
        <end position="217"/>
    </location>
</feature>
<dbReference type="Pfam" id="PF07947">
    <property type="entry name" value="YhhN"/>
    <property type="match status" value="1"/>
</dbReference>
<keyword evidence="3 6" id="KW-0812">Transmembrane</keyword>
<comment type="caution">
    <text evidence="7">The sequence shown here is derived from an EMBL/GenBank/DDBJ whole genome shotgun (WGS) entry which is preliminary data.</text>
</comment>
<name>A0A9D1PEH8_9FIRM</name>
<evidence type="ECO:0000256" key="2">
    <source>
        <dbReference type="ARBA" id="ARBA00007375"/>
    </source>
</evidence>
<dbReference type="PANTHER" id="PTHR31885">
    <property type="entry name" value="GH04784P"/>
    <property type="match status" value="1"/>
</dbReference>
<feature type="transmembrane region" description="Helical" evidence="6">
    <location>
        <begin position="6"/>
        <end position="22"/>
    </location>
</feature>
<comment type="similarity">
    <text evidence="2">Belongs to the TMEM86 family.</text>
</comment>
<evidence type="ECO:0000256" key="5">
    <source>
        <dbReference type="ARBA" id="ARBA00023136"/>
    </source>
</evidence>
<feature type="transmembrane region" description="Helical" evidence="6">
    <location>
        <begin position="34"/>
        <end position="53"/>
    </location>
</feature>
<evidence type="ECO:0000256" key="6">
    <source>
        <dbReference type="SAM" id="Phobius"/>
    </source>
</evidence>
<reference evidence="7" key="2">
    <citation type="submission" date="2021-04" db="EMBL/GenBank/DDBJ databases">
        <authorList>
            <person name="Gilroy R."/>
        </authorList>
    </citation>
    <scope>NUCLEOTIDE SEQUENCE</scope>
    <source>
        <strain evidence="7">CHK195-9823</strain>
    </source>
</reference>
<dbReference type="Proteomes" id="UP000886814">
    <property type="component" value="Unassembled WGS sequence"/>
</dbReference>
<organism evidence="7 8">
    <name type="scientific">Candidatus Blautia stercorigallinarum</name>
    <dbReference type="NCBI Taxonomy" id="2838501"/>
    <lineage>
        <taxon>Bacteria</taxon>
        <taxon>Bacillati</taxon>
        <taxon>Bacillota</taxon>
        <taxon>Clostridia</taxon>
        <taxon>Lachnospirales</taxon>
        <taxon>Lachnospiraceae</taxon>
        <taxon>Blautia</taxon>
    </lineage>
</organism>
<keyword evidence="4 6" id="KW-1133">Transmembrane helix</keyword>
<evidence type="ECO:0000256" key="1">
    <source>
        <dbReference type="ARBA" id="ARBA00004141"/>
    </source>
</evidence>
<sequence>MLYVIWGILVIPVIAAGMTLHFKIKEWGKQKWNILPKCLSTWMIVCTGFLGIWARGDSQGLDKKWILAALLLFLLADGLLEVQFFLGMGVFGAGHLILIGWFLTRGAYTPVSFFWWLLFMGISLYIFRRELEGGKENPWLYAMILYPAVLMGMTAVAVMLPAKLGPDYLRAGIGALLFAVSDLMVGKGFFHKLSKPMSVLALSLYYAGIFCISLITWI</sequence>